<keyword evidence="2" id="KW-1185">Reference proteome</keyword>
<dbReference type="OrthoDB" id="2019034at2759"/>
<protein>
    <submittedName>
        <fullName evidence="1">Uncharacterized protein</fullName>
    </submittedName>
</protein>
<dbReference type="EMBL" id="CM035425">
    <property type="protein sequence ID" value="KAH7332445.1"/>
    <property type="molecule type" value="Genomic_DNA"/>
</dbReference>
<dbReference type="AlphaFoldDB" id="A0A8T2SKA9"/>
<evidence type="ECO:0000313" key="2">
    <source>
        <dbReference type="Proteomes" id="UP000825935"/>
    </source>
</evidence>
<reference evidence="1" key="1">
    <citation type="submission" date="2021-08" db="EMBL/GenBank/DDBJ databases">
        <title>WGS assembly of Ceratopteris richardii.</title>
        <authorList>
            <person name="Marchant D.B."/>
            <person name="Chen G."/>
            <person name="Jenkins J."/>
            <person name="Shu S."/>
            <person name="Leebens-Mack J."/>
            <person name="Grimwood J."/>
            <person name="Schmutz J."/>
            <person name="Soltis P."/>
            <person name="Soltis D."/>
            <person name="Chen Z.-H."/>
        </authorList>
    </citation>
    <scope>NUCLEOTIDE SEQUENCE</scope>
    <source>
        <strain evidence="1">Whitten #5841</strain>
        <tissue evidence="1">Leaf</tissue>
    </source>
</reference>
<comment type="caution">
    <text evidence="1">The sequence shown here is derived from an EMBL/GenBank/DDBJ whole genome shotgun (WGS) entry which is preliminary data.</text>
</comment>
<organism evidence="1 2">
    <name type="scientific">Ceratopteris richardii</name>
    <name type="common">Triangle waterfern</name>
    <dbReference type="NCBI Taxonomy" id="49495"/>
    <lineage>
        <taxon>Eukaryota</taxon>
        <taxon>Viridiplantae</taxon>
        <taxon>Streptophyta</taxon>
        <taxon>Embryophyta</taxon>
        <taxon>Tracheophyta</taxon>
        <taxon>Polypodiopsida</taxon>
        <taxon>Polypodiidae</taxon>
        <taxon>Polypodiales</taxon>
        <taxon>Pteridineae</taxon>
        <taxon>Pteridaceae</taxon>
        <taxon>Parkerioideae</taxon>
        <taxon>Ceratopteris</taxon>
    </lineage>
</organism>
<proteinExistence type="predicted"/>
<sequence>MGMKQLFLPGVCRVRPKKSIRIYNKIGRAYGFTIENSYIFDKEKGEGFFLSAVIYTNSNGILNDDKYEYETIADHVMADLGETMARLVWKISPSSDAEVPLCLDCIPSSSWDAMKLVDTKGIYATEDKTSVSSDEAIHSNKSMDAKFLSNVSEGTVSQWLYDSMDQKVPVSGVQLQLQAIKLCYKYFSSI</sequence>
<evidence type="ECO:0000313" key="1">
    <source>
        <dbReference type="EMBL" id="KAH7332445.1"/>
    </source>
</evidence>
<accession>A0A8T2SKA9</accession>
<name>A0A8T2SKA9_CERRI</name>
<dbReference type="Proteomes" id="UP000825935">
    <property type="component" value="Chromosome 20"/>
</dbReference>
<gene>
    <name evidence="1" type="ORF">KP509_20G087600</name>
</gene>